<protein>
    <submittedName>
        <fullName evidence="2">Cytochrome C biogenesis protein</fullName>
    </submittedName>
</protein>
<keyword evidence="1" id="KW-0812">Transmembrane</keyword>
<sequence length="242" mass="24032">MEPVSVGRLAFAFSAGVATFFAPCAFPLLPGYVAFYLGLGDGGDGPEGGPASTLRRVARATAVGVFVSFGFFLVYGVLAGIAAAVGASALRDIAVLELVVGGLLVVLGAGLAAGVLPDLHVLLPERRRTVGGYVAFGVVYAVAAAGCTAPVFIGLALVALGAGPVGAALVLGTYALGMAVLMVAVTLLAALGRAGLLRRLSAGTGRVSRTAGALLVVAGLAQIYLYVFDFDPLGGLRALGLV</sequence>
<keyword evidence="3" id="KW-1185">Reference proteome</keyword>
<keyword evidence="1" id="KW-0472">Membrane</keyword>
<evidence type="ECO:0000256" key="1">
    <source>
        <dbReference type="SAM" id="Phobius"/>
    </source>
</evidence>
<dbReference type="EMBL" id="QMDX01000001">
    <property type="protein sequence ID" value="TSD15719.1"/>
    <property type="molecule type" value="Genomic_DNA"/>
</dbReference>
<accession>A0A554NE93</accession>
<reference evidence="2 3" key="1">
    <citation type="submission" date="2018-06" db="EMBL/GenBank/DDBJ databases">
        <title>Natronomonas sp. F16-60 a new haloarchaeon isolated from a solar saltern of Isla Cristina, Huelva, Spain.</title>
        <authorList>
            <person name="Duran-Viseras A."/>
            <person name="Sanchez-Porro C."/>
            <person name="Ventosa A."/>
        </authorList>
    </citation>
    <scope>NUCLEOTIDE SEQUENCE [LARGE SCALE GENOMIC DNA]</scope>
    <source>
        <strain evidence="2 3">F16-60</strain>
    </source>
</reference>
<evidence type="ECO:0000313" key="2">
    <source>
        <dbReference type="EMBL" id="TSD15719.1"/>
    </source>
</evidence>
<dbReference type="Proteomes" id="UP000319894">
    <property type="component" value="Unassembled WGS sequence"/>
</dbReference>
<proteinExistence type="predicted"/>
<comment type="caution">
    <text evidence="2">The sequence shown here is derived from an EMBL/GenBank/DDBJ whole genome shotgun (WGS) entry which is preliminary data.</text>
</comment>
<feature type="transmembrane region" description="Helical" evidence="1">
    <location>
        <begin position="166"/>
        <end position="191"/>
    </location>
</feature>
<feature type="transmembrane region" description="Helical" evidence="1">
    <location>
        <begin position="60"/>
        <end position="87"/>
    </location>
</feature>
<feature type="transmembrane region" description="Helical" evidence="1">
    <location>
        <begin position="211"/>
        <end position="228"/>
    </location>
</feature>
<gene>
    <name evidence="2" type="ORF">DP107_00610</name>
</gene>
<organism evidence="2 3">
    <name type="scientific">Haloglomus irregulare</name>
    <dbReference type="NCBI Taxonomy" id="2234134"/>
    <lineage>
        <taxon>Archaea</taxon>
        <taxon>Methanobacteriati</taxon>
        <taxon>Methanobacteriota</taxon>
        <taxon>Stenosarchaea group</taxon>
        <taxon>Halobacteria</taxon>
        <taxon>Halobacteriales</taxon>
        <taxon>Natronomonadaceae</taxon>
        <taxon>Haloglomus</taxon>
    </lineage>
</organism>
<dbReference type="PANTHER" id="PTHR31272">
    <property type="entry name" value="CYTOCHROME C-TYPE BIOGENESIS PROTEIN HI_1454-RELATED"/>
    <property type="match status" value="1"/>
</dbReference>
<dbReference type="PANTHER" id="PTHR31272:SF9">
    <property type="entry name" value="BLL1027 PROTEIN"/>
    <property type="match status" value="1"/>
</dbReference>
<feature type="transmembrane region" description="Helical" evidence="1">
    <location>
        <begin position="93"/>
        <end position="116"/>
    </location>
</feature>
<feature type="transmembrane region" description="Helical" evidence="1">
    <location>
        <begin position="12"/>
        <end position="39"/>
    </location>
</feature>
<name>A0A554NE93_9EURY</name>
<dbReference type="AlphaFoldDB" id="A0A554NE93"/>
<evidence type="ECO:0000313" key="3">
    <source>
        <dbReference type="Proteomes" id="UP000319894"/>
    </source>
</evidence>
<keyword evidence="1" id="KW-1133">Transmembrane helix</keyword>
<dbReference type="InParanoid" id="A0A554NE93"/>
<feature type="transmembrane region" description="Helical" evidence="1">
    <location>
        <begin position="137"/>
        <end position="160"/>
    </location>
</feature>
<dbReference type="OrthoDB" id="205803at2157"/>
<dbReference type="InterPro" id="IPR051790">
    <property type="entry name" value="Cytochrome_c-biogenesis_DsbD"/>
</dbReference>
<dbReference type="RefSeq" id="WP_144260195.1">
    <property type="nucleotide sequence ID" value="NZ_QMDX01000001.1"/>
</dbReference>